<evidence type="ECO:0000313" key="2">
    <source>
        <dbReference type="EMBL" id="KAL1130465.1"/>
    </source>
</evidence>
<gene>
    <name evidence="2" type="ORF">AAG570_011713</name>
</gene>
<evidence type="ECO:0000313" key="3">
    <source>
        <dbReference type="Proteomes" id="UP001558652"/>
    </source>
</evidence>
<sequence>MAGAWSVLLILLGLCGAYGGRPVPSEVDAILETINSLVEAAGTNYLRTASTISFSDATLSGIRVGELSTWQWTRCPVVKDKGLGGFSVEASFGLCPLQFLVDSLSVGPYNGSMSMIVLDNSVLLHFDVEERFGPGCRAVVDRLELEDFDQMRFHAEAPLLPADFQNEKYQILNLFGAEFFNPDRFQKIRTIVEQVLNSFFCPGNKDVLSVISTYLKSS</sequence>
<comment type="caution">
    <text evidence="2">The sequence shown here is derived from an EMBL/GenBank/DDBJ whole genome shotgun (WGS) entry which is preliminary data.</text>
</comment>
<proteinExistence type="predicted"/>
<organism evidence="2 3">
    <name type="scientific">Ranatra chinensis</name>
    <dbReference type="NCBI Taxonomy" id="642074"/>
    <lineage>
        <taxon>Eukaryota</taxon>
        <taxon>Metazoa</taxon>
        <taxon>Ecdysozoa</taxon>
        <taxon>Arthropoda</taxon>
        <taxon>Hexapoda</taxon>
        <taxon>Insecta</taxon>
        <taxon>Pterygota</taxon>
        <taxon>Neoptera</taxon>
        <taxon>Paraneoptera</taxon>
        <taxon>Hemiptera</taxon>
        <taxon>Heteroptera</taxon>
        <taxon>Panheteroptera</taxon>
        <taxon>Nepomorpha</taxon>
        <taxon>Nepidae</taxon>
        <taxon>Ranatrinae</taxon>
        <taxon>Ranatra</taxon>
    </lineage>
</organism>
<protein>
    <recommendedName>
        <fullName evidence="4">Secreted protein</fullName>
    </recommendedName>
</protein>
<name>A0ABD0YGW1_9HEMI</name>
<evidence type="ECO:0008006" key="4">
    <source>
        <dbReference type="Google" id="ProtNLM"/>
    </source>
</evidence>
<evidence type="ECO:0000256" key="1">
    <source>
        <dbReference type="SAM" id="SignalP"/>
    </source>
</evidence>
<dbReference type="AlphaFoldDB" id="A0ABD0YGW1"/>
<dbReference type="EMBL" id="JBFDAA010000007">
    <property type="protein sequence ID" value="KAL1130465.1"/>
    <property type="molecule type" value="Genomic_DNA"/>
</dbReference>
<keyword evidence="3" id="KW-1185">Reference proteome</keyword>
<dbReference type="Proteomes" id="UP001558652">
    <property type="component" value="Unassembled WGS sequence"/>
</dbReference>
<reference evidence="2 3" key="1">
    <citation type="submission" date="2024-07" db="EMBL/GenBank/DDBJ databases">
        <title>Chromosome-level genome assembly of the water stick insect Ranatra chinensis (Heteroptera: Nepidae).</title>
        <authorList>
            <person name="Liu X."/>
        </authorList>
    </citation>
    <scope>NUCLEOTIDE SEQUENCE [LARGE SCALE GENOMIC DNA]</scope>
    <source>
        <strain evidence="2">Cailab_2021Rc</strain>
        <tissue evidence="2">Muscle</tissue>
    </source>
</reference>
<keyword evidence="1" id="KW-0732">Signal</keyword>
<feature type="chain" id="PRO_5044770241" description="Secreted protein" evidence="1">
    <location>
        <begin position="20"/>
        <end position="218"/>
    </location>
</feature>
<feature type="signal peptide" evidence="1">
    <location>
        <begin position="1"/>
        <end position="19"/>
    </location>
</feature>
<accession>A0ABD0YGW1</accession>